<protein>
    <submittedName>
        <fullName evidence="2">Uncharacterized protein</fullName>
    </submittedName>
</protein>
<feature type="compositionally biased region" description="Basic and acidic residues" evidence="1">
    <location>
        <begin position="37"/>
        <end position="58"/>
    </location>
</feature>
<evidence type="ECO:0000313" key="2">
    <source>
        <dbReference type="EMBL" id="RRT84668.1"/>
    </source>
</evidence>
<gene>
    <name evidence="2" type="ORF">B296_00009303</name>
</gene>
<feature type="region of interest" description="Disordered" evidence="1">
    <location>
        <begin position="28"/>
        <end position="76"/>
    </location>
</feature>
<proteinExistence type="predicted"/>
<reference evidence="2 3" key="1">
    <citation type="journal article" date="2014" name="Agronomy (Basel)">
        <title>A Draft Genome Sequence for Ensete ventricosum, the Drought-Tolerant Tree Against Hunger.</title>
        <authorList>
            <person name="Harrison J."/>
            <person name="Moore K.A."/>
            <person name="Paszkiewicz K."/>
            <person name="Jones T."/>
            <person name="Grant M."/>
            <person name="Ambacheew D."/>
            <person name="Muzemil S."/>
            <person name="Studholme D.J."/>
        </authorList>
    </citation>
    <scope>NUCLEOTIDE SEQUENCE [LARGE SCALE GENOMIC DNA]</scope>
</reference>
<dbReference type="Proteomes" id="UP000287651">
    <property type="component" value="Unassembled WGS sequence"/>
</dbReference>
<evidence type="ECO:0000256" key="1">
    <source>
        <dbReference type="SAM" id="MobiDB-lite"/>
    </source>
</evidence>
<organism evidence="2 3">
    <name type="scientific">Ensete ventricosum</name>
    <name type="common">Abyssinian banana</name>
    <name type="synonym">Musa ensete</name>
    <dbReference type="NCBI Taxonomy" id="4639"/>
    <lineage>
        <taxon>Eukaryota</taxon>
        <taxon>Viridiplantae</taxon>
        <taxon>Streptophyta</taxon>
        <taxon>Embryophyta</taxon>
        <taxon>Tracheophyta</taxon>
        <taxon>Spermatophyta</taxon>
        <taxon>Magnoliopsida</taxon>
        <taxon>Liliopsida</taxon>
        <taxon>Zingiberales</taxon>
        <taxon>Musaceae</taxon>
        <taxon>Ensete</taxon>
    </lineage>
</organism>
<sequence length="196" mass="21280">MGGLVACPNGFSSCCQIEVESGSAVWTPSGSSFAHRQANDRDAQRDSHPPLAMTKREGTTSPRKKQRQSTTSTASPNAMAIAVKPAFLVLASHDIKVAHVFAFTVFVWVLHFRGGAARLGCTRTAPIPSSMHTTPLPLPDLHVTEVEDASRRLVALLATAVKGLTVVDLDDNVSLVEKERTILLEPQVRQCDRRRE</sequence>
<evidence type="ECO:0000313" key="3">
    <source>
        <dbReference type="Proteomes" id="UP000287651"/>
    </source>
</evidence>
<dbReference type="EMBL" id="AMZH03000256">
    <property type="protein sequence ID" value="RRT84668.1"/>
    <property type="molecule type" value="Genomic_DNA"/>
</dbReference>
<name>A0A427B876_ENSVE</name>
<dbReference type="AlphaFoldDB" id="A0A427B876"/>
<comment type="caution">
    <text evidence="2">The sequence shown here is derived from an EMBL/GenBank/DDBJ whole genome shotgun (WGS) entry which is preliminary data.</text>
</comment>
<accession>A0A427B876</accession>